<evidence type="ECO:0000313" key="2">
    <source>
        <dbReference type="EMBL" id="EET59998.1"/>
    </source>
</evidence>
<feature type="transmembrane region" description="Helical" evidence="1">
    <location>
        <begin position="60"/>
        <end position="82"/>
    </location>
</feature>
<proteinExistence type="predicted"/>
<protein>
    <submittedName>
        <fullName evidence="2">Uncharacterized protein</fullName>
    </submittedName>
</protein>
<dbReference type="EMBL" id="ACCL02000014">
    <property type="protein sequence ID" value="EET59998.1"/>
    <property type="molecule type" value="Genomic_DNA"/>
</dbReference>
<evidence type="ECO:0000313" key="3">
    <source>
        <dbReference type="Proteomes" id="UP000005561"/>
    </source>
</evidence>
<keyword evidence="1" id="KW-0812">Transmembrane</keyword>
<keyword evidence="1" id="KW-1133">Transmembrane helix</keyword>
<name>C6LHL0_9FIRM</name>
<reference evidence="2" key="1">
    <citation type="submission" date="2009-07" db="EMBL/GenBank/DDBJ databases">
        <authorList>
            <person name="Weinstock G."/>
            <person name="Sodergren E."/>
            <person name="Clifton S."/>
            <person name="Fulton L."/>
            <person name="Fulton B."/>
            <person name="Courtney L."/>
            <person name="Fronick C."/>
            <person name="Harrison M."/>
            <person name="Strong C."/>
            <person name="Farmer C."/>
            <person name="Delahaunty K."/>
            <person name="Markovic C."/>
            <person name="Hall O."/>
            <person name="Minx P."/>
            <person name="Tomlinson C."/>
            <person name="Mitreva M."/>
            <person name="Nelson J."/>
            <person name="Hou S."/>
            <person name="Wollam A."/>
            <person name="Pepin K.H."/>
            <person name="Johnson M."/>
            <person name="Bhonagiri V."/>
            <person name="Nash W.E."/>
            <person name="Warren W."/>
            <person name="Chinwalla A."/>
            <person name="Mardis E.R."/>
            <person name="Wilson R.K."/>
        </authorList>
    </citation>
    <scope>NUCLEOTIDE SEQUENCE [LARGE SCALE GENOMIC DNA]</scope>
    <source>
        <strain evidence="2">DSM 14469</strain>
    </source>
</reference>
<organism evidence="2 3">
    <name type="scientific">Marvinbryantia formatexigens DSM 14469</name>
    <dbReference type="NCBI Taxonomy" id="478749"/>
    <lineage>
        <taxon>Bacteria</taxon>
        <taxon>Bacillati</taxon>
        <taxon>Bacillota</taxon>
        <taxon>Clostridia</taxon>
        <taxon>Lachnospirales</taxon>
        <taxon>Lachnospiraceae</taxon>
        <taxon>Marvinbryantia</taxon>
    </lineage>
</organism>
<gene>
    <name evidence="2" type="ORF">BRYFOR_08122</name>
</gene>
<dbReference type="AlphaFoldDB" id="C6LHL0"/>
<sequence length="83" mass="10119">MFHFSTSIKFSFPVRCRRRVSKTCPRKHLLVHILLFYGKNDNTSFLFCTFQVHILHRIRLYLFFIRHIIPSSARFIIFVYILI</sequence>
<comment type="caution">
    <text evidence="2">The sequence shown here is derived from an EMBL/GenBank/DDBJ whole genome shotgun (WGS) entry which is preliminary data.</text>
</comment>
<keyword evidence="1" id="KW-0472">Membrane</keyword>
<evidence type="ECO:0000256" key="1">
    <source>
        <dbReference type="SAM" id="Phobius"/>
    </source>
</evidence>
<dbReference type="Proteomes" id="UP000005561">
    <property type="component" value="Unassembled WGS sequence"/>
</dbReference>
<accession>C6LHL0</accession>
<keyword evidence="3" id="KW-1185">Reference proteome</keyword>